<name>A0A8S9RJ84_BRACR</name>
<dbReference type="GO" id="GO:0005739">
    <property type="term" value="C:mitochondrion"/>
    <property type="evidence" value="ECO:0007669"/>
    <property type="project" value="TreeGrafter"/>
</dbReference>
<evidence type="ECO:0000313" key="1">
    <source>
        <dbReference type="EMBL" id="KAF3573218.1"/>
    </source>
</evidence>
<dbReference type="InterPro" id="IPR050896">
    <property type="entry name" value="Mito_lipid_metab_GTPase"/>
</dbReference>
<organism evidence="1 2">
    <name type="scientific">Brassica cretica</name>
    <name type="common">Mustard</name>
    <dbReference type="NCBI Taxonomy" id="69181"/>
    <lineage>
        <taxon>Eukaryota</taxon>
        <taxon>Viridiplantae</taxon>
        <taxon>Streptophyta</taxon>
        <taxon>Embryophyta</taxon>
        <taxon>Tracheophyta</taxon>
        <taxon>Spermatophyta</taxon>
        <taxon>Magnoliopsida</taxon>
        <taxon>eudicotyledons</taxon>
        <taxon>Gunneridae</taxon>
        <taxon>Pentapetalae</taxon>
        <taxon>rosids</taxon>
        <taxon>malvids</taxon>
        <taxon>Brassicales</taxon>
        <taxon>Brassicaceae</taxon>
        <taxon>Brassiceae</taxon>
        <taxon>Brassica</taxon>
    </lineage>
</organism>
<dbReference type="EMBL" id="QGKX02000095">
    <property type="protein sequence ID" value="KAF3573218.1"/>
    <property type="molecule type" value="Genomic_DNA"/>
</dbReference>
<dbReference type="PANTHER" id="PTHR46434:SF3">
    <property type="entry name" value="GTP-BINDING PROTEIN BRASSINAZOLE INSENSITIVE PALE GREEN 2, CHLOROPLASTIC"/>
    <property type="match status" value="1"/>
</dbReference>
<dbReference type="GO" id="GO:1901259">
    <property type="term" value="P:chloroplast rRNA processing"/>
    <property type="evidence" value="ECO:0007669"/>
    <property type="project" value="TreeGrafter"/>
</dbReference>
<accession>A0A8S9RJ84</accession>
<protein>
    <submittedName>
        <fullName evidence="1">Uncharacterized protein</fullName>
    </submittedName>
</protein>
<proteinExistence type="predicted"/>
<comment type="caution">
    <text evidence="1">The sequence shown here is derived from an EMBL/GenBank/DDBJ whole genome shotgun (WGS) entry which is preliminary data.</text>
</comment>
<dbReference type="GO" id="GO:0009742">
    <property type="term" value="P:brassinosteroid mediated signaling pathway"/>
    <property type="evidence" value="ECO:0007669"/>
    <property type="project" value="TreeGrafter"/>
</dbReference>
<gene>
    <name evidence="1" type="ORF">F2Q69_00062021</name>
</gene>
<dbReference type="PANTHER" id="PTHR46434">
    <property type="entry name" value="GENETIC INTERACTOR OF PROHIBITINS 3, MITOCHONDRIAL"/>
    <property type="match status" value="1"/>
</dbReference>
<sequence length="142" mass="16065">MGITQCVIASRKNRELRRNTQVPFRFTFAGEKRASELGNWEEKEIKVTGSSWEVKSIDVAVAGLGWFSLGLKGEATLALWTYQGIDVTLREPLVIDRAPFLERPGFWLPKAITEALGTYSSKLDDARRRKKQQDSTDFLSDV</sequence>
<dbReference type="Proteomes" id="UP000712600">
    <property type="component" value="Unassembled WGS sequence"/>
</dbReference>
<dbReference type="GO" id="GO:0009570">
    <property type="term" value="C:chloroplast stroma"/>
    <property type="evidence" value="ECO:0007669"/>
    <property type="project" value="TreeGrafter"/>
</dbReference>
<evidence type="ECO:0000313" key="2">
    <source>
        <dbReference type="Proteomes" id="UP000712600"/>
    </source>
</evidence>
<dbReference type="AlphaFoldDB" id="A0A8S9RJ84"/>
<reference evidence="1" key="1">
    <citation type="submission" date="2019-12" db="EMBL/GenBank/DDBJ databases">
        <title>Genome sequencing and annotation of Brassica cretica.</title>
        <authorList>
            <person name="Studholme D.J."/>
            <person name="Sarris P."/>
        </authorList>
    </citation>
    <scope>NUCLEOTIDE SEQUENCE</scope>
    <source>
        <strain evidence="1">PFS-109/04</strain>
        <tissue evidence="1">Leaf</tissue>
    </source>
</reference>